<feature type="transmembrane region" description="Helical" evidence="2">
    <location>
        <begin position="106"/>
        <end position="128"/>
    </location>
</feature>
<proteinExistence type="predicted"/>
<keyword evidence="2" id="KW-1133">Transmembrane helix</keyword>
<reference evidence="3 4" key="1">
    <citation type="journal article" date="2020" name="Nature">
        <title>Six reference-quality genomes reveal evolution of bat adaptations.</title>
        <authorList>
            <person name="Jebb D."/>
            <person name="Huang Z."/>
            <person name="Pippel M."/>
            <person name="Hughes G.M."/>
            <person name="Lavrichenko K."/>
            <person name="Devanna P."/>
            <person name="Winkler S."/>
            <person name="Jermiin L.S."/>
            <person name="Skirmuntt E.C."/>
            <person name="Katzourakis A."/>
            <person name="Burkitt-Gray L."/>
            <person name="Ray D.A."/>
            <person name="Sullivan K.A.M."/>
            <person name="Roscito J.G."/>
            <person name="Kirilenko B.M."/>
            <person name="Davalos L.M."/>
            <person name="Corthals A.P."/>
            <person name="Power M.L."/>
            <person name="Jones G."/>
            <person name="Ransome R.D."/>
            <person name="Dechmann D.K.N."/>
            <person name="Locatelli A.G."/>
            <person name="Puechmaille S.J."/>
            <person name="Fedrigo O."/>
            <person name="Jarvis E.D."/>
            <person name="Hiller M."/>
            <person name="Vernes S.C."/>
            <person name="Myers E.W."/>
            <person name="Teeling E.C."/>
        </authorList>
    </citation>
    <scope>NUCLEOTIDE SEQUENCE [LARGE SCALE GENOMIC DNA]</scope>
    <source>
        <strain evidence="3">MMolMol1</strain>
        <tissue evidence="3">Muscle</tissue>
    </source>
</reference>
<keyword evidence="4" id="KW-1185">Reference proteome</keyword>
<protein>
    <submittedName>
        <fullName evidence="3">Uncharacterized protein</fullName>
    </submittedName>
</protein>
<organism evidence="3 4">
    <name type="scientific">Molossus molossus</name>
    <name type="common">Pallas' mastiff bat</name>
    <name type="synonym">Vespertilio molossus</name>
    <dbReference type="NCBI Taxonomy" id="27622"/>
    <lineage>
        <taxon>Eukaryota</taxon>
        <taxon>Metazoa</taxon>
        <taxon>Chordata</taxon>
        <taxon>Craniata</taxon>
        <taxon>Vertebrata</taxon>
        <taxon>Euteleostomi</taxon>
        <taxon>Mammalia</taxon>
        <taxon>Eutheria</taxon>
        <taxon>Laurasiatheria</taxon>
        <taxon>Chiroptera</taxon>
        <taxon>Yangochiroptera</taxon>
        <taxon>Molossidae</taxon>
        <taxon>Molossus</taxon>
    </lineage>
</organism>
<keyword evidence="2" id="KW-0472">Membrane</keyword>
<dbReference type="InParanoid" id="A0A7J8GK80"/>
<accession>A0A7J8GK80</accession>
<feature type="compositionally biased region" description="Basic residues" evidence="1">
    <location>
        <begin position="1"/>
        <end position="11"/>
    </location>
</feature>
<dbReference type="Proteomes" id="UP000550707">
    <property type="component" value="Unassembled WGS sequence"/>
</dbReference>
<name>A0A7J8GK80_MOLMO</name>
<sequence length="136" mass="15202">MSAKNLLRRGCRSSGQRSNGSLQASSVLMERQGVDGWVSLEQRRGACEDVFQEGLHFPTHLFSETLKTSGRSWALPLRQDGCIPNSMITSYCSFSLQPRLSLPVDVFMFSSYIHMYGACFFHLVAFIVKELAGLDC</sequence>
<feature type="compositionally biased region" description="Polar residues" evidence="1">
    <location>
        <begin position="13"/>
        <end position="23"/>
    </location>
</feature>
<evidence type="ECO:0000256" key="2">
    <source>
        <dbReference type="SAM" id="Phobius"/>
    </source>
</evidence>
<evidence type="ECO:0000313" key="3">
    <source>
        <dbReference type="EMBL" id="KAF6460514.1"/>
    </source>
</evidence>
<comment type="caution">
    <text evidence="3">The sequence shown here is derived from an EMBL/GenBank/DDBJ whole genome shotgun (WGS) entry which is preliminary data.</text>
</comment>
<feature type="region of interest" description="Disordered" evidence="1">
    <location>
        <begin position="1"/>
        <end position="23"/>
    </location>
</feature>
<dbReference type="AlphaFoldDB" id="A0A7J8GK80"/>
<keyword evidence="2" id="KW-0812">Transmembrane</keyword>
<evidence type="ECO:0000256" key="1">
    <source>
        <dbReference type="SAM" id="MobiDB-lite"/>
    </source>
</evidence>
<gene>
    <name evidence="3" type="ORF">HJG59_011429</name>
</gene>
<evidence type="ECO:0000313" key="4">
    <source>
        <dbReference type="Proteomes" id="UP000550707"/>
    </source>
</evidence>
<dbReference type="EMBL" id="JACASF010000009">
    <property type="protein sequence ID" value="KAF6460514.1"/>
    <property type="molecule type" value="Genomic_DNA"/>
</dbReference>